<dbReference type="Gene3D" id="3.40.50.12110">
    <property type="match status" value="1"/>
</dbReference>
<reference evidence="1" key="1">
    <citation type="submission" date="2018-05" db="EMBL/GenBank/DDBJ databases">
        <authorList>
            <person name="Lanie J.A."/>
            <person name="Ng W.-L."/>
            <person name="Kazmierczak K.M."/>
            <person name="Andrzejewski T.M."/>
            <person name="Davidsen T.M."/>
            <person name="Wayne K.J."/>
            <person name="Tettelin H."/>
            <person name="Glass J.I."/>
            <person name="Rusch D."/>
            <person name="Podicherti R."/>
            <person name="Tsui H.-C.T."/>
            <person name="Winkler M.E."/>
        </authorList>
    </citation>
    <scope>NUCLEOTIDE SEQUENCE</scope>
</reference>
<proteinExistence type="predicted"/>
<dbReference type="AlphaFoldDB" id="A0A381T6T1"/>
<dbReference type="PANTHER" id="PTHR37822:SF2">
    <property type="entry name" value="SPORE PHOTOPRODUCT LYASE"/>
    <property type="match status" value="1"/>
</dbReference>
<evidence type="ECO:0008006" key="2">
    <source>
        <dbReference type="Google" id="ProtNLM"/>
    </source>
</evidence>
<dbReference type="EMBL" id="UINC01004115">
    <property type="protein sequence ID" value="SVA11900.1"/>
    <property type="molecule type" value="Genomic_DNA"/>
</dbReference>
<dbReference type="GO" id="GO:0051539">
    <property type="term" value="F:4 iron, 4 sulfur cluster binding"/>
    <property type="evidence" value="ECO:0007669"/>
    <property type="project" value="TreeGrafter"/>
</dbReference>
<sequence>MIQTIYIERQVADHPRTRKILARFPDAHQIDCDRYTEIFNPKNQNFRLQKQQPALIIAHKFGKRVLSAPEGYGVGGQHNYYFSHMLNCIYDCRYCFLQGMYRSAHYVLFINYDDFFESMDRALANHPGEDVWFFSGYDCDSLALDPVTGFAAHLLTFLESRQRAFAELRTKSTQIRALLSVPAIPNAIVAFSLTPTETADRFEHKAPPISKRL</sequence>
<dbReference type="PANTHER" id="PTHR37822">
    <property type="entry name" value="SPORE PHOTOPRODUCT LYASE-RELATED"/>
    <property type="match status" value="1"/>
</dbReference>
<gene>
    <name evidence="1" type="ORF">METZ01_LOCUS64754</name>
</gene>
<name>A0A381T6T1_9ZZZZ</name>
<organism evidence="1">
    <name type="scientific">marine metagenome</name>
    <dbReference type="NCBI Taxonomy" id="408172"/>
    <lineage>
        <taxon>unclassified sequences</taxon>
        <taxon>metagenomes</taxon>
        <taxon>ecological metagenomes</taxon>
    </lineage>
</organism>
<evidence type="ECO:0000313" key="1">
    <source>
        <dbReference type="EMBL" id="SVA11900.1"/>
    </source>
</evidence>
<dbReference type="Gene3D" id="3.80.30.30">
    <property type="match status" value="1"/>
</dbReference>
<protein>
    <recommendedName>
        <fullName evidence="2">DNA photolyase</fullName>
    </recommendedName>
</protein>
<dbReference type="Pfam" id="PF20903">
    <property type="entry name" value="SPL"/>
    <property type="match status" value="1"/>
</dbReference>
<dbReference type="GO" id="GO:0003913">
    <property type="term" value="F:DNA photolyase activity"/>
    <property type="evidence" value="ECO:0007669"/>
    <property type="project" value="TreeGrafter"/>
</dbReference>
<dbReference type="InterPro" id="IPR049539">
    <property type="entry name" value="SPL"/>
</dbReference>
<dbReference type="GO" id="GO:1904047">
    <property type="term" value="F:S-adenosyl-L-methionine binding"/>
    <property type="evidence" value="ECO:0007669"/>
    <property type="project" value="TreeGrafter"/>
</dbReference>
<dbReference type="GO" id="GO:0042601">
    <property type="term" value="C:endospore-forming forespore"/>
    <property type="evidence" value="ECO:0007669"/>
    <property type="project" value="TreeGrafter"/>
</dbReference>
<feature type="non-terminal residue" evidence="1">
    <location>
        <position position="213"/>
    </location>
</feature>
<accession>A0A381T6T1</accession>